<dbReference type="Gene3D" id="1.20.5.780">
    <property type="entry name" value="Single helix bin"/>
    <property type="match status" value="1"/>
</dbReference>
<keyword evidence="5" id="KW-0804">Transcription</keyword>
<dbReference type="RefSeq" id="WP_307429050.1">
    <property type="nucleotide sequence ID" value="NZ_JAUSVK010000001.1"/>
</dbReference>
<keyword evidence="4" id="KW-0238">DNA-binding</keyword>
<evidence type="ECO:0000256" key="3">
    <source>
        <dbReference type="ARBA" id="ARBA00023015"/>
    </source>
</evidence>
<dbReference type="Proteomes" id="UP001237448">
    <property type="component" value="Unassembled WGS sequence"/>
</dbReference>
<dbReference type="Pfam" id="PF08681">
    <property type="entry name" value="TacA1"/>
    <property type="match status" value="1"/>
</dbReference>
<keyword evidence="8" id="KW-1185">Reference proteome</keyword>
<dbReference type="PANTHER" id="PTHR35401">
    <property type="entry name" value="COPG FAMILY HELIX-TURN-HELIX PROTEIN-RELATED-RELATED"/>
    <property type="match status" value="1"/>
</dbReference>
<dbReference type="PANTHER" id="PTHR35401:SF1">
    <property type="entry name" value="CYTOPLASMIC PROTEIN"/>
    <property type="match status" value="1"/>
</dbReference>
<evidence type="ECO:0000256" key="5">
    <source>
        <dbReference type="ARBA" id="ARBA00023163"/>
    </source>
</evidence>
<evidence type="ECO:0000256" key="6">
    <source>
        <dbReference type="ARBA" id="ARBA00049988"/>
    </source>
</evidence>
<reference evidence="7 8" key="1">
    <citation type="submission" date="2023-07" db="EMBL/GenBank/DDBJ databases">
        <title>Genomic Encyclopedia of Type Strains, Phase IV (KMG-IV): sequencing the most valuable type-strain genomes for metagenomic binning, comparative biology and taxonomic classification.</title>
        <authorList>
            <person name="Goeker M."/>
        </authorList>
    </citation>
    <scope>NUCLEOTIDE SEQUENCE [LARGE SCALE GENOMIC DNA]</scope>
    <source>
        <strain evidence="7 8">DSM 5896</strain>
    </source>
</reference>
<evidence type="ECO:0000313" key="7">
    <source>
        <dbReference type="EMBL" id="MDQ0393558.1"/>
    </source>
</evidence>
<accession>A0ABU0FHF5</accession>
<keyword evidence="1" id="KW-0678">Repressor</keyword>
<keyword evidence="3" id="KW-0805">Transcription regulation</keyword>
<organism evidence="7 8">
    <name type="scientific">Labrys monachus</name>
    <dbReference type="NCBI Taxonomy" id="217067"/>
    <lineage>
        <taxon>Bacteria</taxon>
        <taxon>Pseudomonadati</taxon>
        <taxon>Pseudomonadota</taxon>
        <taxon>Alphaproteobacteria</taxon>
        <taxon>Hyphomicrobiales</taxon>
        <taxon>Xanthobacteraceae</taxon>
        <taxon>Labrys</taxon>
    </lineage>
</organism>
<dbReference type="InterPro" id="IPR014795">
    <property type="entry name" value="TacA_1-like"/>
</dbReference>
<comment type="similarity">
    <text evidence="6">Belongs to the TacA antitoxin family.</text>
</comment>
<evidence type="ECO:0000256" key="1">
    <source>
        <dbReference type="ARBA" id="ARBA00022491"/>
    </source>
</evidence>
<comment type="caution">
    <text evidence="7">The sequence shown here is derived from an EMBL/GenBank/DDBJ whole genome shotgun (WGS) entry which is preliminary data.</text>
</comment>
<evidence type="ECO:0000256" key="2">
    <source>
        <dbReference type="ARBA" id="ARBA00022649"/>
    </source>
</evidence>
<proteinExistence type="inferred from homology"/>
<evidence type="ECO:0000313" key="8">
    <source>
        <dbReference type="Proteomes" id="UP001237448"/>
    </source>
</evidence>
<dbReference type="SUPFAM" id="SSF47598">
    <property type="entry name" value="Ribbon-helix-helix"/>
    <property type="match status" value="1"/>
</dbReference>
<gene>
    <name evidence="7" type="ORF">J3R73_003350</name>
</gene>
<sequence length="102" mass="11265">MAINADRKEHPISMRLPEADIAMIDRAAGLRGRSRTDFVREAAVRAAEDVLMENRLIRMSAEGFAEFMAILSAPVAAIPEMVELAKRSAPWEPGYIAKKAEP</sequence>
<evidence type="ECO:0000256" key="4">
    <source>
        <dbReference type="ARBA" id="ARBA00023125"/>
    </source>
</evidence>
<name>A0ABU0FHF5_9HYPH</name>
<protein>
    <submittedName>
        <fullName evidence="7">Uncharacterized protein (DUF1778 family)</fullName>
    </submittedName>
</protein>
<keyword evidence="2" id="KW-1277">Toxin-antitoxin system</keyword>
<dbReference type="EMBL" id="JAUSVK010000001">
    <property type="protein sequence ID" value="MDQ0393558.1"/>
    <property type="molecule type" value="Genomic_DNA"/>
</dbReference>
<dbReference type="InterPro" id="IPR010985">
    <property type="entry name" value="Ribbon_hlx_hlx"/>
</dbReference>